<keyword evidence="1" id="KW-0678">Repressor</keyword>
<keyword evidence="8" id="KW-1185">Reference proteome</keyword>
<evidence type="ECO:0000313" key="7">
    <source>
        <dbReference type="EMBL" id="TPD60618.1"/>
    </source>
</evidence>
<dbReference type="EMBL" id="VFIY01000006">
    <property type="protein sequence ID" value="TPD60618.1"/>
    <property type="molecule type" value="Genomic_DNA"/>
</dbReference>
<evidence type="ECO:0000256" key="2">
    <source>
        <dbReference type="ARBA" id="ARBA00023015"/>
    </source>
</evidence>
<dbReference type="SUPFAM" id="SSF47413">
    <property type="entry name" value="lambda repressor-like DNA-binding domains"/>
    <property type="match status" value="1"/>
</dbReference>
<gene>
    <name evidence="7" type="ORF">FIV46_07775</name>
</gene>
<keyword evidence="4" id="KW-0804">Transcription</keyword>
<name>A0A501PKL1_9PROT</name>
<dbReference type="InterPro" id="IPR000843">
    <property type="entry name" value="HTH_LacI"/>
</dbReference>
<dbReference type="PANTHER" id="PTHR30146:SF95">
    <property type="entry name" value="RIBOSE OPERON REPRESSOR"/>
    <property type="match status" value="1"/>
</dbReference>
<dbReference type="CDD" id="cd06278">
    <property type="entry name" value="PBP1_LacI-like"/>
    <property type="match status" value="1"/>
</dbReference>
<feature type="domain" description="HTH lacI-type" evidence="6">
    <location>
        <begin position="4"/>
        <end position="57"/>
    </location>
</feature>
<dbReference type="Pfam" id="PF00356">
    <property type="entry name" value="LacI"/>
    <property type="match status" value="1"/>
</dbReference>
<dbReference type="InterPro" id="IPR046335">
    <property type="entry name" value="LacI/GalR-like_sensor"/>
</dbReference>
<dbReference type="Pfam" id="PF13377">
    <property type="entry name" value="Peripla_BP_3"/>
    <property type="match status" value="1"/>
</dbReference>
<proteinExistence type="predicted"/>
<accession>A0A501PKL1</accession>
<dbReference type="AlphaFoldDB" id="A0A501PKL1"/>
<dbReference type="SMART" id="SM00354">
    <property type="entry name" value="HTH_LACI"/>
    <property type="match status" value="1"/>
</dbReference>
<dbReference type="RefSeq" id="WP_139940169.1">
    <property type="nucleotide sequence ID" value="NZ_JBHSYP010000008.1"/>
</dbReference>
<dbReference type="OrthoDB" id="8433438at2"/>
<feature type="compositionally biased region" description="Basic and acidic residues" evidence="5">
    <location>
        <begin position="329"/>
        <end position="342"/>
    </location>
</feature>
<dbReference type="GO" id="GO:0003700">
    <property type="term" value="F:DNA-binding transcription factor activity"/>
    <property type="evidence" value="ECO:0007669"/>
    <property type="project" value="TreeGrafter"/>
</dbReference>
<protein>
    <submittedName>
        <fullName evidence="7">LacI family DNA-binding transcriptional regulator</fullName>
    </submittedName>
</protein>
<dbReference type="InterPro" id="IPR028082">
    <property type="entry name" value="Peripla_BP_I"/>
</dbReference>
<dbReference type="SUPFAM" id="SSF53822">
    <property type="entry name" value="Periplasmic binding protein-like I"/>
    <property type="match status" value="1"/>
</dbReference>
<keyword evidence="2" id="KW-0805">Transcription regulation</keyword>
<evidence type="ECO:0000256" key="1">
    <source>
        <dbReference type="ARBA" id="ARBA00022491"/>
    </source>
</evidence>
<organism evidence="7 8">
    <name type="scientific">Emcibacter nanhaiensis</name>
    <dbReference type="NCBI Taxonomy" id="1505037"/>
    <lineage>
        <taxon>Bacteria</taxon>
        <taxon>Pseudomonadati</taxon>
        <taxon>Pseudomonadota</taxon>
        <taxon>Alphaproteobacteria</taxon>
        <taxon>Emcibacterales</taxon>
        <taxon>Emcibacteraceae</taxon>
        <taxon>Emcibacter</taxon>
    </lineage>
</organism>
<dbReference type="PANTHER" id="PTHR30146">
    <property type="entry name" value="LACI-RELATED TRANSCRIPTIONAL REPRESSOR"/>
    <property type="match status" value="1"/>
</dbReference>
<dbReference type="CDD" id="cd01392">
    <property type="entry name" value="HTH_LacI"/>
    <property type="match status" value="1"/>
</dbReference>
<feature type="region of interest" description="Disordered" evidence="5">
    <location>
        <begin position="329"/>
        <end position="350"/>
    </location>
</feature>
<evidence type="ECO:0000259" key="6">
    <source>
        <dbReference type="PROSITE" id="PS50932"/>
    </source>
</evidence>
<keyword evidence="3 7" id="KW-0238">DNA-binding</keyword>
<dbReference type="PROSITE" id="PS50932">
    <property type="entry name" value="HTH_LACI_2"/>
    <property type="match status" value="1"/>
</dbReference>
<evidence type="ECO:0000313" key="8">
    <source>
        <dbReference type="Proteomes" id="UP000319148"/>
    </source>
</evidence>
<reference evidence="8" key="1">
    <citation type="submission" date="2019-06" db="EMBL/GenBank/DDBJ databases">
        <title>The complete genome of Emcibacter congregatus ZYLT.</title>
        <authorList>
            <person name="Zhao Z."/>
        </authorList>
    </citation>
    <scope>NUCLEOTIDE SEQUENCE [LARGE SCALE GENOMIC DNA]</scope>
    <source>
        <strain evidence="8">MCCC 1A06723</strain>
    </source>
</reference>
<comment type="caution">
    <text evidence="7">The sequence shown here is derived from an EMBL/GenBank/DDBJ whole genome shotgun (WGS) entry which is preliminary data.</text>
</comment>
<sequence length="350" mass="38067">MKRPTGSDVARLAKASKSTVSRVFNGGVVSFEARSRILEAAEQLNYRPHPIARSLTTNKSNLIGIAVTYLDNQFYPEVIQKLSDRFAALGYRIVLFLTHGEKTLDPMLNEILSYSLDGIVFASSSLSADVAVGCRNANIPTVMFNSVDPLGRVKGLAASNKAGAEMIAEFLIAGEHRFFAVISGMDDSSTSVERCKAFSDKIVSAGFTPPQIECGYYSFDGAAKATRKLLSGSKEIDAIFCANDHMALAALQTARQEFGREIGKDLSIVGFDNVQIAGWPAFGLTTYAQPIDNMINRIITYLVDSIEGRPGNDTPEFVEGELIVRESARRPDGVKRSTRGDHVWSPASRP</sequence>
<dbReference type="InterPro" id="IPR010982">
    <property type="entry name" value="Lambda_DNA-bd_dom_sf"/>
</dbReference>
<evidence type="ECO:0000256" key="5">
    <source>
        <dbReference type="SAM" id="MobiDB-lite"/>
    </source>
</evidence>
<dbReference type="Proteomes" id="UP000319148">
    <property type="component" value="Unassembled WGS sequence"/>
</dbReference>
<evidence type="ECO:0000256" key="4">
    <source>
        <dbReference type="ARBA" id="ARBA00023163"/>
    </source>
</evidence>
<evidence type="ECO:0000256" key="3">
    <source>
        <dbReference type="ARBA" id="ARBA00023125"/>
    </source>
</evidence>
<dbReference type="Gene3D" id="3.40.50.2300">
    <property type="match status" value="2"/>
</dbReference>
<dbReference type="GO" id="GO:0000976">
    <property type="term" value="F:transcription cis-regulatory region binding"/>
    <property type="evidence" value="ECO:0007669"/>
    <property type="project" value="TreeGrafter"/>
</dbReference>
<dbReference type="Gene3D" id="1.10.260.40">
    <property type="entry name" value="lambda repressor-like DNA-binding domains"/>
    <property type="match status" value="1"/>
</dbReference>